<dbReference type="PRINTS" id="PR01435">
    <property type="entry name" value="NPOXDRDTASE5"/>
</dbReference>
<feature type="transmembrane region" description="Helical" evidence="15">
    <location>
        <begin position="263"/>
        <end position="283"/>
    </location>
</feature>
<evidence type="ECO:0000256" key="3">
    <source>
        <dbReference type="ARBA" id="ARBA00021096"/>
    </source>
</evidence>
<feature type="transmembrane region" description="Helical" evidence="15">
    <location>
        <begin position="170"/>
        <end position="192"/>
    </location>
</feature>
<feature type="domain" description="NADH-Ubiquinone oxidoreductase (complex I) chain 5 N-terminal" evidence="17">
    <location>
        <begin position="67"/>
        <end position="117"/>
    </location>
</feature>
<dbReference type="GO" id="GO:0016020">
    <property type="term" value="C:membrane"/>
    <property type="evidence" value="ECO:0007669"/>
    <property type="project" value="UniProtKB-SubCell"/>
</dbReference>
<feature type="transmembrane region" description="Helical" evidence="15">
    <location>
        <begin position="323"/>
        <end position="345"/>
    </location>
</feature>
<dbReference type="Pfam" id="PF00361">
    <property type="entry name" value="Proton_antipo_M"/>
    <property type="match status" value="1"/>
</dbReference>
<dbReference type="HOGENOM" id="CLU_007100_6_0_5"/>
<evidence type="ECO:0000313" key="20">
    <source>
        <dbReference type="Proteomes" id="UP000002565"/>
    </source>
</evidence>
<dbReference type="AlphaFoldDB" id="A0A0F6AQA3"/>
<evidence type="ECO:0000256" key="1">
    <source>
        <dbReference type="ARBA" id="ARBA00004127"/>
    </source>
</evidence>
<evidence type="ECO:0000256" key="15">
    <source>
        <dbReference type="SAM" id="Phobius"/>
    </source>
</evidence>
<feature type="transmembrane region" description="Helical" evidence="15">
    <location>
        <begin position="437"/>
        <end position="458"/>
    </location>
</feature>
<evidence type="ECO:0000259" key="16">
    <source>
        <dbReference type="Pfam" id="PF00361"/>
    </source>
</evidence>
<evidence type="ECO:0000256" key="13">
    <source>
        <dbReference type="ARBA" id="ARBA00049551"/>
    </source>
</evidence>
<feature type="transmembrane region" description="Helical" evidence="15">
    <location>
        <begin position="295"/>
        <end position="316"/>
    </location>
</feature>
<dbReference type="PRINTS" id="PR01434">
    <property type="entry name" value="NADHDHGNASE5"/>
</dbReference>
<feature type="transmembrane region" description="Helical" evidence="15">
    <location>
        <begin position="230"/>
        <end position="251"/>
    </location>
</feature>
<dbReference type="NCBIfam" id="NF005141">
    <property type="entry name" value="PRK06590.1"/>
    <property type="match status" value="1"/>
</dbReference>
<keyword evidence="12 15" id="KW-0472">Membrane</keyword>
<evidence type="ECO:0000256" key="12">
    <source>
        <dbReference type="ARBA" id="ARBA00023136"/>
    </source>
</evidence>
<dbReference type="InterPro" id="IPR001750">
    <property type="entry name" value="ND/Mrp_TM"/>
</dbReference>
<dbReference type="PANTHER" id="PTHR42829">
    <property type="entry name" value="NADH-UBIQUINONE OXIDOREDUCTASE CHAIN 5"/>
    <property type="match status" value="1"/>
</dbReference>
<dbReference type="GO" id="GO:0003954">
    <property type="term" value="F:NADH dehydrogenase activity"/>
    <property type="evidence" value="ECO:0007669"/>
    <property type="project" value="TreeGrafter"/>
</dbReference>
<dbReference type="NCBIfam" id="TIGR01974">
    <property type="entry name" value="NDH_I_L"/>
    <property type="match status" value="1"/>
</dbReference>
<dbReference type="KEGG" id="bmc:BAbS19_I07770"/>
<feature type="transmembrane region" description="Helical" evidence="15">
    <location>
        <begin position="351"/>
        <end position="372"/>
    </location>
</feature>
<feature type="transmembrane region" description="Helical" evidence="15">
    <location>
        <begin position="637"/>
        <end position="657"/>
    </location>
</feature>
<dbReference type="GO" id="GO:0015990">
    <property type="term" value="P:electron transport coupled proton transport"/>
    <property type="evidence" value="ECO:0007669"/>
    <property type="project" value="TreeGrafter"/>
</dbReference>
<comment type="catalytic activity">
    <reaction evidence="13">
        <text>a ubiquinone + NADH + 5 H(+)(in) = a ubiquinol + NAD(+) + 4 H(+)(out)</text>
        <dbReference type="Rhea" id="RHEA:29091"/>
        <dbReference type="Rhea" id="RHEA-COMP:9565"/>
        <dbReference type="Rhea" id="RHEA-COMP:9566"/>
        <dbReference type="ChEBI" id="CHEBI:15378"/>
        <dbReference type="ChEBI" id="CHEBI:16389"/>
        <dbReference type="ChEBI" id="CHEBI:17976"/>
        <dbReference type="ChEBI" id="CHEBI:57540"/>
        <dbReference type="ChEBI" id="CHEBI:57945"/>
        <dbReference type="EC" id="7.1.1.2"/>
    </reaction>
</comment>
<evidence type="ECO:0000256" key="11">
    <source>
        <dbReference type="ARBA" id="ARBA00023075"/>
    </source>
</evidence>
<feature type="transmembrane region" description="Helical" evidence="15">
    <location>
        <begin position="85"/>
        <end position="104"/>
    </location>
</feature>
<feature type="transmembrane region" description="Helical" evidence="15">
    <location>
        <begin position="116"/>
        <end position="133"/>
    </location>
</feature>
<comment type="subcellular location">
    <subcellularLocation>
        <location evidence="1">Endomembrane system</location>
        <topology evidence="1">Multi-pass membrane protein</topology>
    </subcellularLocation>
    <subcellularLocation>
        <location evidence="14">Membrane</location>
        <topology evidence="14">Multi-pass membrane protein</topology>
    </subcellularLocation>
</comment>
<dbReference type="GeneID" id="93016800"/>
<dbReference type="InterPro" id="IPR003945">
    <property type="entry name" value="NU5C-like"/>
</dbReference>
<evidence type="ECO:0000256" key="6">
    <source>
        <dbReference type="ARBA" id="ARBA00022692"/>
    </source>
</evidence>
<dbReference type="InterPro" id="IPR010934">
    <property type="entry name" value="NADH_DH_su5_C"/>
</dbReference>
<evidence type="ECO:0000259" key="18">
    <source>
        <dbReference type="Pfam" id="PF06455"/>
    </source>
</evidence>
<dbReference type="Pfam" id="PF00662">
    <property type="entry name" value="Proton_antipo_N"/>
    <property type="match status" value="1"/>
</dbReference>
<evidence type="ECO:0000256" key="4">
    <source>
        <dbReference type="ARBA" id="ARBA00022448"/>
    </source>
</evidence>
<evidence type="ECO:0000256" key="14">
    <source>
        <dbReference type="RuleBase" id="RU000320"/>
    </source>
</evidence>
<dbReference type="InterPro" id="IPR018393">
    <property type="entry name" value="NADHpl_OxRdtase_5_subgr"/>
</dbReference>
<dbReference type="PATRIC" id="fig|359391.4.peg.867"/>
<keyword evidence="6 14" id="KW-0812">Transmembrane</keyword>
<keyword evidence="7" id="KW-1278">Translocase</keyword>
<accession>A0A0F6AQA3</accession>
<gene>
    <name evidence="19" type="ordered locus">BAbS19_I07770</name>
</gene>
<keyword evidence="5" id="KW-0679">Respiratory chain</keyword>
<evidence type="ECO:0000256" key="5">
    <source>
        <dbReference type="ARBA" id="ARBA00022660"/>
    </source>
</evidence>
<feature type="transmembrane region" description="Helical" evidence="15">
    <location>
        <begin position="392"/>
        <end position="417"/>
    </location>
</feature>
<organism evidence="19 20">
    <name type="scientific">Brucella abortus (strain S19)</name>
    <dbReference type="NCBI Taxonomy" id="430066"/>
    <lineage>
        <taxon>Bacteria</taxon>
        <taxon>Pseudomonadati</taxon>
        <taxon>Pseudomonadota</taxon>
        <taxon>Alphaproteobacteria</taxon>
        <taxon>Hyphomicrobiales</taxon>
        <taxon>Brucellaceae</taxon>
        <taxon>Brucella/Ochrobactrum group</taxon>
        <taxon>Brucella</taxon>
    </lineage>
</organism>
<proteinExistence type="predicted"/>
<dbReference type="RefSeq" id="WP_002963948.1">
    <property type="nucleotide sequence ID" value="NC_010742.1"/>
</dbReference>
<feature type="transmembrane region" description="Helical" evidence="15">
    <location>
        <begin position="139"/>
        <end position="158"/>
    </location>
</feature>
<dbReference type="GO" id="GO:0008137">
    <property type="term" value="F:NADH dehydrogenase (ubiquinone) activity"/>
    <property type="evidence" value="ECO:0007669"/>
    <property type="project" value="UniProtKB-EC"/>
</dbReference>
<feature type="transmembrane region" description="Helical" evidence="15">
    <location>
        <begin position="534"/>
        <end position="555"/>
    </location>
</feature>
<keyword evidence="4" id="KW-0813">Transport</keyword>
<name>A0A0F6AQA3_BRUA1</name>
<keyword evidence="8" id="KW-0249">Electron transport</keyword>
<keyword evidence="9 15" id="KW-1133">Transmembrane helix</keyword>
<feature type="domain" description="NADH dehydrogenase subunit 5 C-terminal" evidence="18">
    <location>
        <begin position="452"/>
        <end position="506"/>
    </location>
</feature>
<dbReference type="GO" id="GO:0012505">
    <property type="term" value="C:endomembrane system"/>
    <property type="evidence" value="ECO:0007669"/>
    <property type="project" value="UniProtKB-SubCell"/>
</dbReference>
<dbReference type="EC" id="7.1.1.2" evidence="2"/>
<dbReference type="InterPro" id="IPR001516">
    <property type="entry name" value="Proton_antipo_N"/>
</dbReference>
<dbReference type="PANTHER" id="PTHR42829:SF2">
    <property type="entry name" value="NADH-UBIQUINONE OXIDOREDUCTASE CHAIN 5"/>
    <property type="match status" value="1"/>
</dbReference>
<feature type="transmembrane region" description="Helical" evidence="15">
    <location>
        <begin position="31"/>
        <end position="48"/>
    </location>
</feature>
<evidence type="ECO:0000256" key="8">
    <source>
        <dbReference type="ARBA" id="ARBA00022982"/>
    </source>
</evidence>
<dbReference type="EMBL" id="CP000887">
    <property type="protein sequence ID" value="ACD72301.1"/>
    <property type="molecule type" value="Genomic_DNA"/>
</dbReference>
<evidence type="ECO:0000256" key="9">
    <source>
        <dbReference type="ARBA" id="ARBA00022989"/>
    </source>
</evidence>
<keyword evidence="10" id="KW-0520">NAD</keyword>
<feature type="domain" description="NADH:quinone oxidoreductase/Mrp antiporter transmembrane" evidence="16">
    <location>
        <begin position="133"/>
        <end position="434"/>
    </location>
</feature>
<feature type="transmembrane region" description="Helical" evidence="15">
    <location>
        <begin position="479"/>
        <end position="500"/>
    </location>
</feature>
<protein>
    <recommendedName>
        <fullName evidence="3">NADH-ubiquinone oxidoreductase chain 5</fullName>
        <ecNumber evidence="2">7.1.1.2</ecNumber>
    </recommendedName>
</protein>
<dbReference type="Pfam" id="PF06455">
    <property type="entry name" value="NADH5_C"/>
    <property type="match status" value="1"/>
</dbReference>
<dbReference type="Gene3D" id="1.20.5.2700">
    <property type="match status" value="1"/>
</dbReference>
<sequence length="661" mass="72807">MLYYAIVFLPLIGFLVAGLFGNKIGAKASEYITSGLMVFVAILSWIVFFKIPLGHDAETVRIPVLHWVNSGALTFDWALRVDTLTGVMLVVVNSVSALVHIYSIGYMHHDPHRPRFFAYLSLFTFAMLMLVTSDNLIQMFFGWEGVGLASYLLIGFWFKKPSANAAAMKAFVVNRVGDFGFLLGIFSVFALFQSVDYNTIFAAAANALPGGDANQVVLDFLGYQLDRQGAITIACLLLFMGAMGKSAQFLLHTWLPDAMEGPTPVSALIHAATMVTAGVFMVARMSPIFELSQTALLVVTIIGATTAFFAATVALVQNDIKRVIAYSTCSQLGYMFAALGVGAYGAAVFHLFTHAFFKALLFLCAGSVIHAVSDEQDMRRMGGLRKLIPVTYWMMIIGTVAITGLGIPGTVIGTAGFFSKDAIIEAVFASHNLASGYASTLLIVAALFTSFYSWRLIFMTFFGKPRASAEVMHHVHESPPVMLVPLLILGIGAILAGVLFKELFFGHEYVEFWKGSLFTSTANQLLEEHHHVPLWVKLSPFVAMLIGFVVAWISYIRAPEMPKALAARHRGLYQFLLNKWYFDELYDFLFVRPARWLGRLFWKGGDGWLIDGFGPNGVSARVLDVTNRVVKMQSGYLYHYAFAMLIGVAALVTWMMLGSSF</sequence>
<evidence type="ECO:0000259" key="17">
    <source>
        <dbReference type="Pfam" id="PF00662"/>
    </source>
</evidence>
<evidence type="ECO:0000256" key="2">
    <source>
        <dbReference type="ARBA" id="ARBA00012944"/>
    </source>
</evidence>
<keyword evidence="11" id="KW-0830">Ubiquinone</keyword>
<reference evidence="19 20" key="1">
    <citation type="journal article" date="2008" name="PLoS ONE">
        <title>Genome sequence of Brucella abortus vaccine strain S19 compared to virulent strains yields candidate virulence genes.</title>
        <authorList>
            <person name="Crasta O.R."/>
            <person name="Folkerts O."/>
            <person name="Fei Z."/>
            <person name="Mane S.P."/>
            <person name="Evans C."/>
            <person name="Martino-Catt S."/>
            <person name="Bricker B."/>
            <person name="Yu G."/>
            <person name="Du L."/>
            <person name="Sobral B.W."/>
        </authorList>
    </citation>
    <scope>NUCLEOTIDE SEQUENCE [LARGE SCALE GENOMIC DNA]</scope>
    <source>
        <strain evidence="19 20">S19</strain>
    </source>
</reference>
<evidence type="ECO:0000256" key="7">
    <source>
        <dbReference type="ARBA" id="ARBA00022967"/>
    </source>
</evidence>
<evidence type="ECO:0000256" key="10">
    <source>
        <dbReference type="ARBA" id="ARBA00023027"/>
    </source>
</evidence>
<dbReference type="Proteomes" id="UP000002565">
    <property type="component" value="Chromosome 1"/>
</dbReference>
<evidence type="ECO:0000313" key="19">
    <source>
        <dbReference type="EMBL" id="ACD72301.1"/>
    </source>
</evidence>
<dbReference type="GO" id="GO:0042773">
    <property type="term" value="P:ATP synthesis coupled electron transport"/>
    <property type="evidence" value="ECO:0007669"/>
    <property type="project" value="InterPro"/>
</dbReference>